<dbReference type="AlphaFoldDB" id="A0A9W6R3S7"/>
<feature type="region of interest" description="Disordered" evidence="1">
    <location>
        <begin position="104"/>
        <end position="138"/>
    </location>
</feature>
<evidence type="ECO:0000313" key="3">
    <source>
        <dbReference type="Proteomes" id="UP001165136"/>
    </source>
</evidence>
<comment type="caution">
    <text evidence="2">The sequence shown here is derived from an EMBL/GenBank/DDBJ whole genome shotgun (WGS) entry which is preliminary data.</text>
</comment>
<sequence length="138" mass="14598">MTPDRTLGADPAPSCGDVLDAERGLPRVLSTKCATCIYRPGNRMHLPPGYRDQLAHDALAHDSWIVCHATLPATGNPIGTQAICRGFWDVHAADSAGCRLATALGGPVNVPPPNQTRRPSASPTADNRSGSHEQTRTP</sequence>
<reference evidence="2" key="1">
    <citation type="submission" date="2023-03" db="EMBL/GenBank/DDBJ databases">
        <title>Amycolatopsis taiwanensis NBRC 103393.</title>
        <authorList>
            <person name="Ichikawa N."/>
            <person name="Sato H."/>
            <person name="Tonouchi N."/>
        </authorList>
    </citation>
    <scope>NUCLEOTIDE SEQUENCE</scope>
    <source>
        <strain evidence="2">NBRC 103393</strain>
    </source>
</reference>
<organism evidence="2 3">
    <name type="scientific">Amycolatopsis taiwanensis</name>
    <dbReference type="NCBI Taxonomy" id="342230"/>
    <lineage>
        <taxon>Bacteria</taxon>
        <taxon>Bacillati</taxon>
        <taxon>Actinomycetota</taxon>
        <taxon>Actinomycetes</taxon>
        <taxon>Pseudonocardiales</taxon>
        <taxon>Pseudonocardiaceae</taxon>
        <taxon>Amycolatopsis</taxon>
    </lineage>
</organism>
<proteinExistence type="predicted"/>
<name>A0A9W6R3S7_9PSEU</name>
<feature type="compositionally biased region" description="Basic and acidic residues" evidence="1">
    <location>
        <begin position="129"/>
        <end position="138"/>
    </location>
</feature>
<dbReference type="Proteomes" id="UP001165136">
    <property type="component" value="Unassembled WGS sequence"/>
</dbReference>
<keyword evidence="3" id="KW-1185">Reference proteome</keyword>
<feature type="compositionally biased region" description="Polar residues" evidence="1">
    <location>
        <begin position="115"/>
        <end position="128"/>
    </location>
</feature>
<evidence type="ECO:0000313" key="2">
    <source>
        <dbReference type="EMBL" id="GLY68733.1"/>
    </source>
</evidence>
<protein>
    <submittedName>
        <fullName evidence="2">Uncharacterized protein</fullName>
    </submittedName>
</protein>
<dbReference type="RefSeq" id="WP_285488562.1">
    <property type="nucleotide sequence ID" value="NZ_BSTI01000013.1"/>
</dbReference>
<accession>A0A9W6R3S7</accession>
<dbReference type="EMBL" id="BSTI01000013">
    <property type="protein sequence ID" value="GLY68733.1"/>
    <property type="molecule type" value="Genomic_DNA"/>
</dbReference>
<evidence type="ECO:0000256" key="1">
    <source>
        <dbReference type="SAM" id="MobiDB-lite"/>
    </source>
</evidence>
<gene>
    <name evidence="2" type="ORF">Atai01_53520</name>
</gene>